<feature type="chain" id="PRO_5015106600" evidence="1">
    <location>
        <begin position="19"/>
        <end position="77"/>
    </location>
</feature>
<keyword evidence="3" id="KW-1185">Reference proteome</keyword>
<keyword evidence="2" id="KW-0808">Transferase</keyword>
<dbReference type="AlphaFoldDB" id="A0A2P4XUZ5"/>
<sequence length="77" mass="9048">MARDYLVWWWWALGVVRGIRQGIGQTIWARLNHPNVQKLFRACHAGTPYMIHQQSIECHENRFLGSTYSNLPMGYDT</sequence>
<keyword evidence="2" id="KW-0418">Kinase</keyword>
<evidence type="ECO:0000256" key="1">
    <source>
        <dbReference type="SAM" id="SignalP"/>
    </source>
</evidence>
<dbReference type="GO" id="GO:0016301">
    <property type="term" value="F:kinase activity"/>
    <property type="evidence" value="ECO:0007669"/>
    <property type="project" value="UniProtKB-KW"/>
</dbReference>
<evidence type="ECO:0000313" key="3">
    <source>
        <dbReference type="Proteomes" id="UP000237271"/>
    </source>
</evidence>
<evidence type="ECO:0000313" key="2">
    <source>
        <dbReference type="EMBL" id="POM69357.1"/>
    </source>
</evidence>
<accession>A0A2P4XUZ5</accession>
<gene>
    <name evidence="2" type="ORF">PHPALM_14363</name>
</gene>
<comment type="caution">
    <text evidence="2">The sequence shown here is derived from an EMBL/GenBank/DDBJ whole genome shotgun (WGS) entry which is preliminary data.</text>
</comment>
<organism evidence="2 3">
    <name type="scientific">Phytophthora palmivora</name>
    <dbReference type="NCBI Taxonomy" id="4796"/>
    <lineage>
        <taxon>Eukaryota</taxon>
        <taxon>Sar</taxon>
        <taxon>Stramenopiles</taxon>
        <taxon>Oomycota</taxon>
        <taxon>Peronosporomycetes</taxon>
        <taxon>Peronosporales</taxon>
        <taxon>Peronosporaceae</taxon>
        <taxon>Phytophthora</taxon>
    </lineage>
</organism>
<keyword evidence="1" id="KW-0732">Signal</keyword>
<dbReference type="EMBL" id="NCKW01007880">
    <property type="protein sequence ID" value="POM69357.1"/>
    <property type="molecule type" value="Genomic_DNA"/>
</dbReference>
<protein>
    <submittedName>
        <fullName evidence="2">TKL protein kinase</fullName>
    </submittedName>
</protein>
<reference evidence="2 3" key="1">
    <citation type="journal article" date="2017" name="Genome Biol. Evol.">
        <title>Phytophthora megakarya and P. palmivora, closely related causal agents of cacao black pod rot, underwent increases in genome sizes and gene numbers by different mechanisms.</title>
        <authorList>
            <person name="Ali S.S."/>
            <person name="Shao J."/>
            <person name="Lary D.J."/>
            <person name="Kronmiller B."/>
            <person name="Shen D."/>
            <person name="Strem M.D."/>
            <person name="Amoako-Attah I."/>
            <person name="Akrofi A.Y."/>
            <person name="Begoude B.A."/>
            <person name="Ten Hoopen G.M."/>
            <person name="Coulibaly K."/>
            <person name="Kebe B.I."/>
            <person name="Melnick R.L."/>
            <person name="Guiltinan M.J."/>
            <person name="Tyler B.M."/>
            <person name="Meinhardt L.W."/>
            <person name="Bailey B.A."/>
        </authorList>
    </citation>
    <scope>NUCLEOTIDE SEQUENCE [LARGE SCALE GENOMIC DNA]</scope>
    <source>
        <strain evidence="3">sbr112.9</strain>
    </source>
</reference>
<proteinExistence type="predicted"/>
<feature type="signal peptide" evidence="1">
    <location>
        <begin position="1"/>
        <end position="18"/>
    </location>
</feature>
<name>A0A2P4XUZ5_9STRA</name>
<dbReference type="Proteomes" id="UP000237271">
    <property type="component" value="Unassembled WGS sequence"/>
</dbReference>